<dbReference type="OrthoDB" id="273477at2"/>
<evidence type="ECO:0000256" key="1">
    <source>
        <dbReference type="SAM" id="MobiDB-lite"/>
    </source>
</evidence>
<accession>A0A2S8FDW3</accession>
<evidence type="ECO:0000313" key="4">
    <source>
        <dbReference type="Proteomes" id="UP000238322"/>
    </source>
</evidence>
<evidence type="ECO:0008006" key="5">
    <source>
        <dbReference type="Google" id="ProtNLM"/>
    </source>
</evidence>
<comment type="caution">
    <text evidence="3">The sequence shown here is derived from an EMBL/GenBank/DDBJ whole genome shotgun (WGS) entry which is preliminary data.</text>
</comment>
<name>A0A2S8FDW3_9BACT</name>
<dbReference type="AlphaFoldDB" id="A0A2S8FDW3"/>
<evidence type="ECO:0000313" key="3">
    <source>
        <dbReference type="EMBL" id="PQO30361.1"/>
    </source>
</evidence>
<feature type="compositionally biased region" description="Acidic residues" evidence="1">
    <location>
        <begin position="497"/>
        <end position="514"/>
    </location>
</feature>
<keyword evidence="2" id="KW-1133">Transmembrane helix</keyword>
<dbReference type="EMBL" id="PUHY01000014">
    <property type="protein sequence ID" value="PQO30361.1"/>
    <property type="molecule type" value="Genomic_DNA"/>
</dbReference>
<keyword evidence="2" id="KW-0812">Transmembrane</keyword>
<dbReference type="PANTHER" id="PTHR32432:SF3">
    <property type="entry name" value="ETHANOLAMINE UTILIZATION PROTEIN EUTJ"/>
    <property type="match status" value="1"/>
</dbReference>
<feature type="transmembrane region" description="Helical" evidence="2">
    <location>
        <begin position="324"/>
        <end position="344"/>
    </location>
</feature>
<evidence type="ECO:0000256" key="2">
    <source>
        <dbReference type="SAM" id="Phobius"/>
    </source>
</evidence>
<dbReference type="RefSeq" id="WP_105332266.1">
    <property type="nucleotide sequence ID" value="NZ_PUHY01000014.1"/>
</dbReference>
<organism evidence="3 4">
    <name type="scientific">Blastopirellula marina</name>
    <dbReference type="NCBI Taxonomy" id="124"/>
    <lineage>
        <taxon>Bacteria</taxon>
        <taxon>Pseudomonadati</taxon>
        <taxon>Planctomycetota</taxon>
        <taxon>Planctomycetia</taxon>
        <taxon>Pirellulales</taxon>
        <taxon>Pirellulaceae</taxon>
        <taxon>Blastopirellula</taxon>
    </lineage>
</organism>
<dbReference type="InterPro" id="IPR050696">
    <property type="entry name" value="FtsA/MreB"/>
</dbReference>
<sequence>MAKKLAIEWDSQALRMVVARQRGSSITVEQAIVVPLSAAGEGSESAEARAGRLLTEQVASFGLSKVPAILGINRSSIELQIFSVPPVPDAELPEIVRYQAIRECATVGDDGVVDFVRLPMTAEGQTRVHAAAISAKQLKACHKLCSQAQLQPQSFYIRPFGAARLAASQSNLAGQTFLLIETLADRVELTVVHQNEVVMTRSTRLPGEPGSEEFVKALQGEIRRTIFAARTKDSSVAISQIVILGQPTAQTQWEEFGRDVKTSVSFLNPLSAEHVTSSVEVPPETAGQLGALIGLLLADSTGSHPAIDFLNPRKKPEPPDRRRTYVLGALAAACVVLVLGYVIWGGIGAKDAEIERLKAEIAKMKKSNEPLLKIEEQIGEIDRWVAADVQWLDELYRLSDKMPPADEAIIKQMHMGTRNDAGGTISFDGYVSDQSVIAKLEGSLRDDYHQIQGRESKYEEYAGGVYRWSFLESITVIDDESDRFAPQAVASAKEEAETAESEEASPEDTTEGETEAVSTEEANQIAPEENPSPATDTADTNISNQQDQS</sequence>
<feature type="region of interest" description="Disordered" evidence="1">
    <location>
        <begin position="486"/>
        <end position="549"/>
    </location>
</feature>
<dbReference type="Proteomes" id="UP000238322">
    <property type="component" value="Unassembled WGS sequence"/>
</dbReference>
<dbReference type="PANTHER" id="PTHR32432">
    <property type="entry name" value="CELL DIVISION PROTEIN FTSA-RELATED"/>
    <property type="match status" value="1"/>
</dbReference>
<feature type="compositionally biased region" description="Polar residues" evidence="1">
    <location>
        <begin position="532"/>
        <end position="549"/>
    </location>
</feature>
<keyword evidence="2" id="KW-0472">Membrane</keyword>
<gene>
    <name evidence="3" type="ORF">C5Y83_23635</name>
</gene>
<reference evidence="3 4" key="1">
    <citation type="submission" date="2018-02" db="EMBL/GenBank/DDBJ databases">
        <title>Comparative genomes isolates from brazilian mangrove.</title>
        <authorList>
            <person name="Araujo J.E."/>
            <person name="Taketani R.G."/>
            <person name="Silva M.C.P."/>
            <person name="Loureco M.V."/>
            <person name="Andreote F.D."/>
        </authorList>
    </citation>
    <scope>NUCLEOTIDE SEQUENCE [LARGE SCALE GENOMIC DNA]</scope>
    <source>
        <strain evidence="3 4">Hex-1 MGV</strain>
    </source>
</reference>
<proteinExistence type="predicted"/>
<protein>
    <recommendedName>
        <fullName evidence="5">Pilus assembly protein PilM</fullName>
    </recommendedName>
</protein>